<dbReference type="InterPro" id="IPR011009">
    <property type="entry name" value="Kinase-like_dom_sf"/>
</dbReference>
<evidence type="ECO:0000313" key="9">
    <source>
        <dbReference type="Proteomes" id="UP001628179"/>
    </source>
</evidence>
<feature type="compositionally biased region" description="Pro residues" evidence="6">
    <location>
        <begin position="599"/>
        <end position="614"/>
    </location>
</feature>
<keyword evidence="9" id="KW-1185">Reference proteome</keyword>
<protein>
    <recommendedName>
        <fullName evidence="1">non-specific serine/threonine protein kinase</fullName>
        <ecNumber evidence="1">2.7.11.1</ecNumber>
    </recommendedName>
</protein>
<dbReference type="CDD" id="cd00180">
    <property type="entry name" value="PKc"/>
    <property type="match status" value="1"/>
</dbReference>
<dbReference type="Pfam" id="PF00069">
    <property type="entry name" value="Pkinase"/>
    <property type="match status" value="1"/>
</dbReference>
<accession>A0ABQ0GNY8</accession>
<dbReference type="EMBL" id="BAAFSV010000005">
    <property type="protein sequence ID" value="GAB1319451.1"/>
    <property type="molecule type" value="Genomic_DNA"/>
</dbReference>
<evidence type="ECO:0000313" key="8">
    <source>
        <dbReference type="EMBL" id="GAB1319451.1"/>
    </source>
</evidence>
<dbReference type="GeneID" id="98180403"/>
<comment type="caution">
    <text evidence="8">The sequence shown here is derived from an EMBL/GenBank/DDBJ whole genome shotgun (WGS) entry which is preliminary data.</text>
</comment>
<evidence type="ECO:0000259" key="7">
    <source>
        <dbReference type="PROSITE" id="PS50011"/>
    </source>
</evidence>
<evidence type="ECO:0000256" key="6">
    <source>
        <dbReference type="SAM" id="MobiDB-lite"/>
    </source>
</evidence>
<reference evidence="8 9" key="1">
    <citation type="submission" date="2024-09" db="EMBL/GenBank/DDBJ databases">
        <title>Itraconazole resistance in Madurella fahalii resulting from another homologue of gene encoding cytochrome P450 14-alpha sterol demethylase (CYP51).</title>
        <authorList>
            <person name="Yoshioka I."/>
            <person name="Fahal A.H."/>
            <person name="Kaneko S."/>
            <person name="Yaguchi T."/>
        </authorList>
    </citation>
    <scope>NUCLEOTIDE SEQUENCE [LARGE SCALE GENOMIC DNA]</scope>
    <source>
        <strain evidence="8 9">IFM 68171</strain>
    </source>
</reference>
<proteinExistence type="predicted"/>
<dbReference type="PANTHER" id="PTHR43671:SF13">
    <property type="entry name" value="SERINE_THREONINE-PROTEIN KINASE NEK2"/>
    <property type="match status" value="1"/>
</dbReference>
<feature type="domain" description="Protein kinase" evidence="7">
    <location>
        <begin position="158"/>
        <end position="493"/>
    </location>
</feature>
<evidence type="ECO:0000256" key="1">
    <source>
        <dbReference type="ARBA" id="ARBA00012513"/>
    </source>
</evidence>
<dbReference type="InterPro" id="IPR050660">
    <property type="entry name" value="NEK_Ser/Thr_kinase"/>
</dbReference>
<dbReference type="PROSITE" id="PS50011">
    <property type="entry name" value="PROTEIN_KINASE_DOM"/>
    <property type="match status" value="1"/>
</dbReference>
<feature type="region of interest" description="Disordered" evidence="6">
    <location>
        <begin position="529"/>
        <end position="621"/>
    </location>
</feature>
<dbReference type="SUPFAM" id="SSF56112">
    <property type="entry name" value="Protein kinase-like (PK-like)"/>
    <property type="match status" value="1"/>
</dbReference>
<dbReference type="Gene3D" id="1.10.510.10">
    <property type="entry name" value="Transferase(Phosphotransferase) domain 1"/>
    <property type="match status" value="1"/>
</dbReference>
<gene>
    <name evidence="8" type="ORF">MFIFM68171_09661</name>
</gene>
<evidence type="ECO:0000256" key="3">
    <source>
        <dbReference type="ARBA" id="ARBA00022741"/>
    </source>
</evidence>
<dbReference type="PANTHER" id="PTHR43671">
    <property type="entry name" value="SERINE/THREONINE-PROTEIN KINASE NEK"/>
    <property type="match status" value="1"/>
</dbReference>
<organism evidence="8 9">
    <name type="scientific">Madurella fahalii</name>
    <dbReference type="NCBI Taxonomy" id="1157608"/>
    <lineage>
        <taxon>Eukaryota</taxon>
        <taxon>Fungi</taxon>
        <taxon>Dikarya</taxon>
        <taxon>Ascomycota</taxon>
        <taxon>Pezizomycotina</taxon>
        <taxon>Sordariomycetes</taxon>
        <taxon>Sordariomycetidae</taxon>
        <taxon>Sordariales</taxon>
        <taxon>Sordariales incertae sedis</taxon>
        <taxon>Madurella</taxon>
    </lineage>
</organism>
<dbReference type="InterPro" id="IPR000719">
    <property type="entry name" value="Prot_kinase_dom"/>
</dbReference>
<sequence length="875" mass="98934">MADQSIDPDPFSEFTDFVARTEDAHIGHDIAGNPKEYIPLSALKGYWTPRRVSRVVRAVHGHLNVDIGIIRQNYLRVLSTLAYIGPNAVGNLPALFIRRNISDDRFPLRHQPSEWPNEKFYRDIFHDISAYQWQFFPLHFTRSQLQDCHLDDKCILPIDGLHQIAHSSAASIHKTAIHDEFNNLVPRDEHGCPSKRTFVVKAYHNKKYEDYYANELRALRGLNINPSPNVVEFYGAFQQLGSYCLILEYVDGGDLGEFFKNTPKPPTAEDVETFWKSLFQLFNGLGRIHELISYENDEVIRGIHEDIRPENILLMKGASGSHYDFTPKIADFGLHSRVRTAKEYGSGSVGLDHYGNQRFSSPECSHHTTQRQRGINMINTSADIFSTGAVLSHTVAWVIGGVRMQQNYFESRKAYHETYLTRFLGSGYEGCFHDSIEPLPIVAQEHRKFERHCDPCDKVTPFVLGLIEKHMLIRVPKDRWRAKDILERFEQFMMSPPAHHPPSPPMTSPTSKPLFTASSVTASSPVWSEGLASSRTNDPVPVTDASRLVSVDSEPTRRPPLLITVPPHDNHADGKAAGPPQLQRDDSRLTVDNASSSSRPPPSGTSPNTTPNPSPISSIGPSIFVPQMIDFHTASRAGKPVDPDTARLVEHLEHNLGGRDQLFFIDDSHGMSEHQGAIRDGFRALACIAKRLDPDKVELVFASRPWRVHRARRTRRLRELVEKCEYLGEPHLMEGRVAELIDRVIIPRLPLRVCGFNVNPLARHKVSVYIFTDGNWADARTPTGRSASTDDACGVETQVRRLIEKMKKRKLDRSEVSLHFVRFGDNENGRRYLQRLDDFGGAERWDIVDVKHIRSNVASMILGPLSRENDRIPGG</sequence>
<keyword evidence="5" id="KW-0067">ATP-binding</keyword>
<evidence type="ECO:0000256" key="5">
    <source>
        <dbReference type="ARBA" id="ARBA00022840"/>
    </source>
</evidence>
<evidence type="ECO:0000256" key="4">
    <source>
        <dbReference type="ARBA" id="ARBA00022777"/>
    </source>
</evidence>
<keyword evidence="2" id="KW-0808">Transferase</keyword>
<keyword evidence="3" id="KW-0547">Nucleotide-binding</keyword>
<feature type="region of interest" description="Disordered" evidence="6">
    <location>
        <begin position="494"/>
        <end position="517"/>
    </location>
</feature>
<dbReference type="Proteomes" id="UP001628179">
    <property type="component" value="Unassembled WGS sequence"/>
</dbReference>
<keyword evidence="4" id="KW-0418">Kinase</keyword>
<evidence type="ECO:0000256" key="2">
    <source>
        <dbReference type="ARBA" id="ARBA00022679"/>
    </source>
</evidence>
<dbReference type="EC" id="2.7.11.1" evidence="1"/>
<dbReference type="RefSeq" id="XP_070921181.1">
    <property type="nucleotide sequence ID" value="XM_071065080.1"/>
</dbReference>
<name>A0ABQ0GNY8_9PEZI</name>
<feature type="compositionally biased region" description="Pro residues" evidence="6">
    <location>
        <begin position="498"/>
        <end position="507"/>
    </location>
</feature>